<sequence>MHYYVVSALDEDTVCRIIDVLSHPPATNKYKGTSDESYWPQRNHKDGMLFGSNHIIIYQSQACQASNSPLSTRVVTAMDESHRNNLTISQQ</sequence>
<dbReference type="AlphaFoldDB" id="A0A0V0YLZ2"/>
<dbReference type="EMBL" id="JYDU01000003">
    <property type="protein sequence ID" value="KRY01327.1"/>
    <property type="molecule type" value="Genomic_DNA"/>
</dbReference>
<accession>A0A0V0YLZ2</accession>
<proteinExistence type="predicted"/>
<protein>
    <submittedName>
        <fullName evidence="1">Uncharacterized protein</fullName>
    </submittedName>
</protein>
<organism evidence="1 2">
    <name type="scientific">Trichinella pseudospiralis</name>
    <name type="common">Parasitic roundworm</name>
    <dbReference type="NCBI Taxonomy" id="6337"/>
    <lineage>
        <taxon>Eukaryota</taxon>
        <taxon>Metazoa</taxon>
        <taxon>Ecdysozoa</taxon>
        <taxon>Nematoda</taxon>
        <taxon>Enoplea</taxon>
        <taxon>Dorylaimia</taxon>
        <taxon>Trichinellida</taxon>
        <taxon>Trichinellidae</taxon>
        <taxon>Trichinella</taxon>
    </lineage>
</organism>
<comment type="caution">
    <text evidence="1">The sequence shown here is derived from an EMBL/GenBank/DDBJ whole genome shotgun (WGS) entry which is preliminary data.</text>
</comment>
<dbReference type="Proteomes" id="UP000054815">
    <property type="component" value="Unassembled WGS sequence"/>
</dbReference>
<gene>
    <name evidence="1" type="ORF">T4E_5717</name>
</gene>
<name>A0A0V0YLZ2_TRIPS</name>
<evidence type="ECO:0000313" key="1">
    <source>
        <dbReference type="EMBL" id="KRY01327.1"/>
    </source>
</evidence>
<evidence type="ECO:0000313" key="2">
    <source>
        <dbReference type="Proteomes" id="UP000054815"/>
    </source>
</evidence>
<reference evidence="1 2" key="1">
    <citation type="submission" date="2015-01" db="EMBL/GenBank/DDBJ databases">
        <title>Evolution of Trichinella species and genotypes.</title>
        <authorList>
            <person name="Korhonen P.K."/>
            <person name="Edoardo P."/>
            <person name="Giuseppe L.R."/>
            <person name="Gasser R.B."/>
        </authorList>
    </citation>
    <scope>NUCLEOTIDE SEQUENCE [LARGE SCALE GENOMIC DNA]</scope>
    <source>
        <strain evidence="1">ISS141</strain>
    </source>
</reference>